<comment type="caution">
    <text evidence="2">The sequence shown here is derived from an EMBL/GenBank/DDBJ whole genome shotgun (WGS) entry which is preliminary data.</text>
</comment>
<evidence type="ECO:0000313" key="3">
    <source>
        <dbReference type="Proteomes" id="UP000663891"/>
    </source>
</evidence>
<proteinExistence type="predicted"/>
<protein>
    <recommendedName>
        <fullName evidence="4">AIG1-type G domain-containing protein</fullName>
    </recommendedName>
</protein>
<gene>
    <name evidence="2" type="ORF">VCS650_LOCUS43432</name>
</gene>
<dbReference type="AlphaFoldDB" id="A0A815V371"/>
<evidence type="ECO:0008006" key="4">
    <source>
        <dbReference type="Google" id="ProtNLM"/>
    </source>
</evidence>
<evidence type="ECO:0000313" key="2">
    <source>
        <dbReference type="EMBL" id="CAF1524643.1"/>
    </source>
</evidence>
<evidence type="ECO:0000256" key="1">
    <source>
        <dbReference type="SAM" id="Coils"/>
    </source>
</evidence>
<dbReference type="OrthoDB" id="10057647at2759"/>
<name>A0A815V371_9BILA</name>
<dbReference type="EMBL" id="CAJNON010003537">
    <property type="protein sequence ID" value="CAF1524643.1"/>
    <property type="molecule type" value="Genomic_DNA"/>
</dbReference>
<keyword evidence="1" id="KW-0175">Coiled coil</keyword>
<feature type="coiled-coil region" evidence="1">
    <location>
        <begin position="131"/>
        <end position="176"/>
    </location>
</feature>
<dbReference type="Proteomes" id="UP000663891">
    <property type="component" value="Unassembled WGS sequence"/>
</dbReference>
<organism evidence="2 3">
    <name type="scientific">Adineta steineri</name>
    <dbReference type="NCBI Taxonomy" id="433720"/>
    <lineage>
        <taxon>Eukaryota</taxon>
        <taxon>Metazoa</taxon>
        <taxon>Spiralia</taxon>
        <taxon>Gnathifera</taxon>
        <taxon>Rotifera</taxon>
        <taxon>Eurotatoria</taxon>
        <taxon>Bdelloidea</taxon>
        <taxon>Adinetida</taxon>
        <taxon>Adinetidae</taxon>
        <taxon>Adineta</taxon>
    </lineage>
</organism>
<feature type="non-terminal residue" evidence="2">
    <location>
        <position position="1"/>
    </location>
</feature>
<sequence length="185" mass="21715">KAFVECPNSIIIYVFGVNNGRIRNEDIIAFNALHSAYQFEPKSLVLIINNTPRLNQYDGDYEGETIMVLRDLIDLKTFKFVCFLDTIDVKNNSEKQRLRGKLLPVVTSALPKVHIKQHDIHIQTDIIAVLIAQLQEMINRFDIERREMRAEIRSAQKEYQMEMKEQQRKYEKLQEQRNDDGCCIL</sequence>
<accession>A0A815V371</accession>
<reference evidence="2" key="1">
    <citation type="submission" date="2021-02" db="EMBL/GenBank/DDBJ databases">
        <authorList>
            <person name="Nowell W R."/>
        </authorList>
    </citation>
    <scope>NUCLEOTIDE SEQUENCE</scope>
</reference>